<dbReference type="NCBIfam" id="TIGR03359">
    <property type="entry name" value="VI_chp_6"/>
    <property type="match status" value="1"/>
</dbReference>
<dbReference type="PIRSF" id="PIRSF028304">
    <property type="entry name" value="UCP028304"/>
    <property type="match status" value="1"/>
</dbReference>
<organism evidence="1 2">
    <name type="scientific">Thalassotalea euphylliae</name>
    <dbReference type="NCBI Taxonomy" id="1655234"/>
    <lineage>
        <taxon>Bacteria</taxon>
        <taxon>Pseudomonadati</taxon>
        <taxon>Pseudomonadota</taxon>
        <taxon>Gammaproteobacteria</taxon>
        <taxon>Alteromonadales</taxon>
        <taxon>Colwelliaceae</taxon>
        <taxon>Thalassotalea</taxon>
    </lineage>
</organism>
<dbReference type="EMBL" id="QUOU01000001">
    <property type="protein sequence ID" value="REL27685.1"/>
    <property type="molecule type" value="Genomic_DNA"/>
</dbReference>
<dbReference type="RefSeq" id="WP_116008755.1">
    <property type="nucleotide sequence ID" value="NZ_QUOU01000001.1"/>
</dbReference>
<evidence type="ECO:0000313" key="1">
    <source>
        <dbReference type="EMBL" id="REL27685.1"/>
    </source>
</evidence>
<dbReference type="InterPro" id="IPR010272">
    <property type="entry name" value="T6SS_TssF"/>
</dbReference>
<dbReference type="PANTHER" id="PTHR35370">
    <property type="entry name" value="CYTOPLASMIC PROTEIN-RELATED-RELATED"/>
    <property type="match status" value="1"/>
</dbReference>
<dbReference type="OrthoDB" id="9763676at2"/>
<accession>A0A3E0TUT8</accession>
<sequence>MDPRLLELYNQELKFIREMGAEFAQEYPKVASRLGIEGFDCADPYVERLLEGFAFLTSRIQLQLNQQFPRFTENLIQHLFPTYLMPTPSVLVAQLTPDMDDASLLDGVEIKRDTALRSLLSKGVQTSCEYRTVQPTQLFPLQLESAEYINTQAIAAYTAQSNTKHRIKAGISITLSTSENFALHEIALNELSLYLRGSEAFPMYLFELLLSGFGELWFRDNTTSAWKKGNEHTQMTSDCTAYDNALLPYTPRYFDGFRLIKEYFYFPKRLLFLSLTAMKAVFKRCKTNKVELLLLLSKHDPRLENLVNADNFGLFCVPAVNLFERNADRIAINQYQSEYHVVADRLRPTDYEICMIDEVTGYGTGLDVKTHFTPIFANQGESQASRSNAYFNVHRQPRKLTAKQTRNGPRSSYVGTESFISLVDQKHQPFELDLKQLAVKTKCSNRDLPILMPLGKGKTDFTLDISLPTTSIRCLEGPTKPKPPQAIGEANWQLISHLTFNYIGFTGESEQTLTKQLKALMQLFVERHDAFGQKQIDGIQSITLSSCTRRIDIPGPICFARGVAIELTVDEESYEGTGVFLLGVVLEQFFAQLVHVNSFTQLTLNSSHKGEIYTWPIRMGMKTHL</sequence>
<evidence type="ECO:0000313" key="2">
    <source>
        <dbReference type="Proteomes" id="UP000256478"/>
    </source>
</evidence>
<proteinExistence type="predicted"/>
<dbReference type="Proteomes" id="UP000256478">
    <property type="component" value="Unassembled WGS sequence"/>
</dbReference>
<dbReference type="PANTHER" id="PTHR35370:SF1">
    <property type="entry name" value="TYPE VI SECRETION SYSTEM COMPONENT TSSF1"/>
    <property type="match status" value="1"/>
</dbReference>
<dbReference type="Pfam" id="PF05947">
    <property type="entry name" value="T6SS_TssF"/>
    <property type="match status" value="1"/>
</dbReference>
<reference evidence="1 2" key="1">
    <citation type="submission" date="2018-08" db="EMBL/GenBank/DDBJ databases">
        <title>Thalassotalea euphylliae genome.</title>
        <authorList>
            <person name="Summers S."/>
            <person name="Rice S.A."/>
            <person name="Freckelton M.L."/>
            <person name="Nedved B.T."/>
            <person name="Hadfield M.G."/>
        </authorList>
    </citation>
    <scope>NUCLEOTIDE SEQUENCE [LARGE SCALE GENOMIC DNA]</scope>
    <source>
        <strain evidence="1 2">H1</strain>
    </source>
</reference>
<comment type="caution">
    <text evidence="1">The sequence shown here is derived from an EMBL/GenBank/DDBJ whole genome shotgun (WGS) entry which is preliminary data.</text>
</comment>
<dbReference type="AlphaFoldDB" id="A0A3E0TUT8"/>
<gene>
    <name evidence="1" type="primary">tssF</name>
    <name evidence="1" type="ORF">DXX93_14720</name>
</gene>
<protein>
    <submittedName>
        <fullName evidence="1">Type VI secretion system baseplate subunit TssF</fullName>
    </submittedName>
</protein>
<name>A0A3E0TUT8_9GAMM</name>